<sequence>MLLLSQLKNDFSFSALVAGFVAVLVGFASAIAIVFQAAKTAGADQAMLESWVWALGIGMGLSSMGLSLWYKRPLIIAWSTPGAALIAATSIELTMAQAVGVFLFVGLMILLTGVSGLFSRLSKAIPSPIASAMLAGILLNFGIHLFTALRSEVLLVGVMLLTYIVARMFVPRLAIAFVLFVAIVMVLMTGQLELSSVSITFSKPVFVIPEFSLSLLIGLGIPLFLVTMSSQNLPGVAVLKASGYSAQNISPVISVTGISTLLLSPFGGFTFNLAAITAAICTSEEAHENIEQRYIAGVSAGIFNLLTGVFASAVVGIFVAFPEELVLALAGLALIGVIGNSLKMATEIKQHQDAAILTFLVCASGVSFWEISSAFWGLVLGMTVVVSHKLFTRLKRS</sequence>
<evidence type="ECO:0000256" key="1">
    <source>
        <dbReference type="SAM" id="Phobius"/>
    </source>
</evidence>
<dbReference type="Proteomes" id="UP001595478">
    <property type="component" value="Unassembled WGS sequence"/>
</dbReference>
<feature type="transmembrane region" description="Helical" evidence="1">
    <location>
        <begin position="249"/>
        <end position="282"/>
    </location>
</feature>
<keyword evidence="1" id="KW-0472">Membrane</keyword>
<keyword evidence="1" id="KW-0812">Transmembrane</keyword>
<proteinExistence type="predicted"/>
<feature type="transmembrane region" description="Helical" evidence="1">
    <location>
        <begin position="354"/>
        <end position="369"/>
    </location>
</feature>
<feature type="transmembrane region" description="Helical" evidence="1">
    <location>
        <begin position="325"/>
        <end position="342"/>
    </location>
</feature>
<feature type="transmembrane region" description="Helical" evidence="1">
    <location>
        <begin position="124"/>
        <end position="146"/>
    </location>
</feature>
<dbReference type="InterPro" id="IPR004711">
    <property type="entry name" value="Benzoate_Transporter"/>
</dbReference>
<evidence type="ECO:0000313" key="2">
    <source>
        <dbReference type="EMBL" id="MFC3120480.1"/>
    </source>
</evidence>
<accession>A0ABV7FK08</accession>
<feature type="transmembrane region" description="Helical" evidence="1">
    <location>
        <begin position="176"/>
        <end position="194"/>
    </location>
</feature>
<dbReference type="EMBL" id="JBHRSW010000005">
    <property type="protein sequence ID" value="MFC3120480.1"/>
    <property type="molecule type" value="Genomic_DNA"/>
</dbReference>
<name>A0ABV7FK08_9ALTE</name>
<keyword evidence="1" id="KW-1133">Transmembrane helix</keyword>
<dbReference type="NCBIfam" id="TIGR00843">
    <property type="entry name" value="benE"/>
    <property type="match status" value="1"/>
</dbReference>
<comment type="caution">
    <text evidence="2">The sequence shown here is derived from an EMBL/GenBank/DDBJ whole genome shotgun (WGS) entry which is preliminary data.</text>
</comment>
<feature type="transmembrane region" description="Helical" evidence="1">
    <location>
        <begin position="206"/>
        <end position="229"/>
    </location>
</feature>
<protein>
    <submittedName>
        <fullName evidence="2">Benzoate/H(+) symporter BenE family transporter</fullName>
    </submittedName>
</protein>
<feature type="transmembrane region" description="Helical" evidence="1">
    <location>
        <begin position="12"/>
        <end position="38"/>
    </location>
</feature>
<organism evidence="2 3">
    <name type="scientific">Agaribacter flavus</name>
    <dbReference type="NCBI Taxonomy" id="1902781"/>
    <lineage>
        <taxon>Bacteria</taxon>
        <taxon>Pseudomonadati</taxon>
        <taxon>Pseudomonadota</taxon>
        <taxon>Gammaproteobacteria</taxon>
        <taxon>Alteromonadales</taxon>
        <taxon>Alteromonadaceae</taxon>
        <taxon>Agaribacter</taxon>
    </lineage>
</organism>
<evidence type="ECO:0000313" key="3">
    <source>
        <dbReference type="Proteomes" id="UP001595478"/>
    </source>
</evidence>
<feature type="transmembrane region" description="Helical" evidence="1">
    <location>
        <begin position="294"/>
        <end position="319"/>
    </location>
</feature>
<reference evidence="3" key="1">
    <citation type="journal article" date="2019" name="Int. J. Syst. Evol. Microbiol.">
        <title>The Global Catalogue of Microorganisms (GCM) 10K type strain sequencing project: providing services to taxonomists for standard genome sequencing and annotation.</title>
        <authorList>
            <consortium name="The Broad Institute Genomics Platform"/>
            <consortium name="The Broad Institute Genome Sequencing Center for Infectious Disease"/>
            <person name="Wu L."/>
            <person name="Ma J."/>
        </authorList>
    </citation>
    <scope>NUCLEOTIDE SEQUENCE [LARGE SCALE GENOMIC DNA]</scope>
    <source>
        <strain evidence="3">KCTC 52473</strain>
    </source>
</reference>
<dbReference type="PANTHER" id="PTHR30199">
    <property type="entry name" value="MFS FAMILY TRANSPORTER, PREDICTED SUBSTRATE BENZOATE"/>
    <property type="match status" value="1"/>
</dbReference>
<dbReference type="PANTHER" id="PTHR30199:SF0">
    <property type="entry name" value="INNER MEMBRANE PROTEIN YDCO"/>
    <property type="match status" value="1"/>
</dbReference>
<dbReference type="Pfam" id="PF03594">
    <property type="entry name" value="BenE"/>
    <property type="match status" value="1"/>
</dbReference>
<feature type="transmembrane region" description="Helical" evidence="1">
    <location>
        <begin position="153"/>
        <end position="170"/>
    </location>
</feature>
<feature type="transmembrane region" description="Helical" evidence="1">
    <location>
        <begin position="50"/>
        <end position="69"/>
    </location>
</feature>
<feature type="transmembrane region" description="Helical" evidence="1">
    <location>
        <begin position="98"/>
        <end position="118"/>
    </location>
</feature>
<feature type="transmembrane region" description="Helical" evidence="1">
    <location>
        <begin position="75"/>
        <end position="91"/>
    </location>
</feature>
<dbReference type="RefSeq" id="WP_376918622.1">
    <property type="nucleotide sequence ID" value="NZ_JBHRSW010000005.1"/>
</dbReference>
<keyword evidence="3" id="KW-1185">Reference proteome</keyword>
<gene>
    <name evidence="2" type="ORF">ACFOHL_02495</name>
</gene>